<keyword evidence="7" id="KW-1185">Reference proteome</keyword>
<dbReference type="EMBL" id="LAYJ01000078">
    <property type="protein sequence ID" value="KKI51435.1"/>
    <property type="molecule type" value="Genomic_DNA"/>
</dbReference>
<evidence type="ECO:0000256" key="4">
    <source>
        <dbReference type="RuleBase" id="RU004514"/>
    </source>
</evidence>
<dbReference type="STRING" id="270498.CHK_1223"/>
<dbReference type="InterPro" id="IPR001608">
    <property type="entry name" value="Ala_racemase_N"/>
</dbReference>
<evidence type="ECO:0000256" key="1">
    <source>
        <dbReference type="ARBA" id="ARBA00022898"/>
    </source>
</evidence>
<dbReference type="PIRSF" id="PIRSF004848">
    <property type="entry name" value="YBL036c_PLPDEIII"/>
    <property type="match status" value="1"/>
</dbReference>
<comment type="function">
    <text evidence="2">Pyridoxal 5'-phosphate (PLP)-binding protein, which is involved in PLP homeostasis.</text>
</comment>
<dbReference type="OrthoDB" id="9804072at2"/>
<dbReference type="AlphaFoldDB" id="A0A0M2NMI4"/>
<feature type="modified residue" description="N6-(pyridoxal phosphate)lysine" evidence="2 3">
    <location>
        <position position="35"/>
    </location>
</feature>
<dbReference type="InterPro" id="IPR029066">
    <property type="entry name" value="PLP-binding_barrel"/>
</dbReference>
<dbReference type="HAMAP" id="MF_02087">
    <property type="entry name" value="PLP_homeostasis"/>
    <property type="match status" value="1"/>
</dbReference>
<dbReference type="FunFam" id="3.20.20.10:FF:000018">
    <property type="entry name" value="Pyridoxal phosphate homeostasis protein"/>
    <property type="match status" value="1"/>
</dbReference>
<evidence type="ECO:0000256" key="2">
    <source>
        <dbReference type="HAMAP-Rule" id="MF_02087"/>
    </source>
</evidence>
<comment type="caution">
    <text evidence="6">The sequence shown here is derived from an EMBL/GenBank/DDBJ whole genome shotgun (WGS) entry which is preliminary data.</text>
</comment>
<dbReference type="Gene3D" id="3.20.20.10">
    <property type="entry name" value="Alanine racemase"/>
    <property type="match status" value="1"/>
</dbReference>
<dbReference type="GO" id="GO:0030170">
    <property type="term" value="F:pyridoxal phosphate binding"/>
    <property type="evidence" value="ECO:0007669"/>
    <property type="project" value="UniProtKB-UniRule"/>
</dbReference>
<dbReference type="PANTHER" id="PTHR10146">
    <property type="entry name" value="PROLINE SYNTHETASE CO-TRANSCRIBED BACTERIAL HOMOLOG PROTEIN"/>
    <property type="match status" value="1"/>
</dbReference>
<gene>
    <name evidence="6" type="ORF">CHK_1223</name>
</gene>
<comment type="cofactor">
    <cofactor evidence="3">
        <name>pyridoxal 5'-phosphate</name>
        <dbReference type="ChEBI" id="CHEBI:597326"/>
    </cofactor>
</comment>
<dbReference type="InterPro" id="IPR011078">
    <property type="entry name" value="PyrdxlP_homeostasis"/>
</dbReference>
<evidence type="ECO:0000256" key="3">
    <source>
        <dbReference type="PIRSR" id="PIRSR004848-1"/>
    </source>
</evidence>
<name>A0A0M2NMI4_9FIRM</name>
<evidence type="ECO:0000313" key="7">
    <source>
        <dbReference type="Proteomes" id="UP000034076"/>
    </source>
</evidence>
<protein>
    <recommendedName>
        <fullName evidence="2">Pyridoxal phosphate homeostasis protein</fullName>
        <shortName evidence="2">PLP homeostasis protein</shortName>
    </recommendedName>
</protein>
<evidence type="ECO:0000259" key="5">
    <source>
        <dbReference type="Pfam" id="PF01168"/>
    </source>
</evidence>
<dbReference type="Proteomes" id="UP000034076">
    <property type="component" value="Unassembled WGS sequence"/>
</dbReference>
<organism evidence="6 7">
    <name type="scientific">Christensenella hongkongensis</name>
    <dbReference type="NCBI Taxonomy" id="270498"/>
    <lineage>
        <taxon>Bacteria</taxon>
        <taxon>Bacillati</taxon>
        <taxon>Bacillota</taxon>
        <taxon>Clostridia</taxon>
        <taxon>Christensenellales</taxon>
        <taxon>Christensenellaceae</taxon>
        <taxon>Christensenella</taxon>
    </lineage>
</organism>
<dbReference type="PATRIC" id="fig|270498.16.peg.181"/>
<dbReference type="CDD" id="cd00635">
    <property type="entry name" value="PLPDE_III_YBL036c_like"/>
    <property type="match status" value="1"/>
</dbReference>
<dbReference type="PANTHER" id="PTHR10146:SF14">
    <property type="entry name" value="PYRIDOXAL PHOSPHATE HOMEOSTASIS PROTEIN"/>
    <property type="match status" value="1"/>
</dbReference>
<sequence length="228" mass="25642">MGLVENIKIVEDKIARAAEKAGVNPDGIELVAVSKTVNTDVVKEAYDAGLRTFGENRVQELLKKEEILPHDIKWNLIGQLQTNKVKYIMENKVFLVHSLDRFSLAQELQKECVKKDVSVDALMQVNIAKEDTKSGLFLEDVDPFLESIAGFDRIRLKGVMTIAPYTDDHAYLRGVFAQAKSLFDSLKNQYPAFEYLSMGMSNDYEDAILEGANMVRVGTAIFGDRIYQ</sequence>
<keyword evidence="1 2" id="KW-0663">Pyridoxal phosphate</keyword>
<dbReference type="SUPFAM" id="SSF51419">
    <property type="entry name" value="PLP-binding barrel"/>
    <property type="match status" value="1"/>
</dbReference>
<dbReference type="NCBIfam" id="TIGR00044">
    <property type="entry name" value="YggS family pyridoxal phosphate-dependent enzyme"/>
    <property type="match status" value="1"/>
</dbReference>
<comment type="similarity">
    <text evidence="2 4">Belongs to the pyridoxal phosphate-binding protein YggS/PROSC family.</text>
</comment>
<dbReference type="Pfam" id="PF01168">
    <property type="entry name" value="Ala_racemase_N"/>
    <property type="match status" value="1"/>
</dbReference>
<evidence type="ECO:0000313" key="6">
    <source>
        <dbReference type="EMBL" id="KKI51435.1"/>
    </source>
</evidence>
<accession>A0A0M2NMI4</accession>
<proteinExistence type="inferred from homology"/>
<feature type="domain" description="Alanine racemase N-terminal" evidence="5">
    <location>
        <begin position="27"/>
        <end position="225"/>
    </location>
</feature>
<dbReference type="RefSeq" id="WP_046443109.1">
    <property type="nucleotide sequence ID" value="NZ_JAXDTA010000195.1"/>
</dbReference>
<reference evidence="6 7" key="1">
    <citation type="submission" date="2015-04" db="EMBL/GenBank/DDBJ databases">
        <title>Draft genome sequence of bacteremic isolate Catabacter hongkongensis type strain HKU16T.</title>
        <authorList>
            <person name="Lau S.K."/>
            <person name="Teng J.L."/>
            <person name="Huang Y."/>
            <person name="Curreem S.O."/>
            <person name="Tsui S.K."/>
            <person name="Woo P.C."/>
        </authorList>
    </citation>
    <scope>NUCLEOTIDE SEQUENCE [LARGE SCALE GENOMIC DNA]</scope>
    <source>
        <strain evidence="6 7">HKU16</strain>
    </source>
</reference>